<proteinExistence type="predicted"/>
<dbReference type="EMBL" id="AUZY01008770">
    <property type="protein sequence ID" value="EQD44891.1"/>
    <property type="molecule type" value="Genomic_DNA"/>
</dbReference>
<feature type="non-terminal residue" evidence="3">
    <location>
        <position position="148"/>
    </location>
</feature>
<feature type="domain" description="Pyrroline-5-carboxylate reductase catalytic N-terminal" evidence="2">
    <location>
        <begin position="2"/>
        <end position="96"/>
    </location>
</feature>
<name>T0ZAA8_9ZZZZ</name>
<dbReference type="InterPro" id="IPR036291">
    <property type="entry name" value="NAD(P)-bd_dom_sf"/>
</dbReference>
<organism evidence="3">
    <name type="scientific">mine drainage metagenome</name>
    <dbReference type="NCBI Taxonomy" id="410659"/>
    <lineage>
        <taxon>unclassified sequences</taxon>
        <taxon>metagenomes</taxon>
        <taxon>ecological metagenomes</taxon>
    </lineage>
</organism>
<dbReference type="PANTHER" id="PTHR14239:SF10">
    <property type="entry name" value="REDUCTASE"/>
    <property type="match status" value="1"/>
</dbReference>
<reference evidence="3" key="1">
    <citation type="submission" date="2013-08" db="EMBL/GenBank/DDBJ databases">
        <authorList>
            <person name="Mendez C."/>
            <person name="Richter M."/>
            <person name="Ferrer M."/>
            <person name="Sanchez J."/>
        </authorList>
    </citation>
    <scope>NUCLEOTIDE SEQUENCE</scope>
</reference>
<reference evidence="3" key="2">
    <citation type="journal article" date="2014" name="ISME J.">
        <title>Microbial stratification in low pH oxic and suboxic macroscopic growths along an acid mine drainage.</title>
        <authorList>
            <person name="Mendez-Garcia C."/>
            <person name="Mesa V."/>
            <person name="Sprenger R.R."/>
            <person name="Richter M."/>
            <person name="Diez M.S."/>
            <person name="Solano J."/>
            <person name="Bargiela R."/>
            <person name="Golyshina O.V."/>
            <person name="Manteca A."/>
            <person name="Ramos J.L."/>
            <person name="Gallego J.R."/>
            <person name="Llorente I."/>
            <person name="Martins Dos Santos V.A."/>
            <person name="Jensen O.N."/>
            <person name="Pelaez A.I."/>
            <person name="Sanchez J."/>
            <person name="Ferrer M."/>
        </authorList>
    </citation>
    <scope>NUCLEOTIDE SEQUENCE</scope>
</reference>
<dbReference type="Pfam" id="PF03807">
    <property type="entry name" value="F420_oxidored"/>
    <property type="match status" value="1"/>
</dbReference>
<evidence type="ECO:0000259" key="2">
    <source>
        <dbReference type="Pfam" id="PF03807"/>
    </source>
</evidence>
<accession>T0ZAA8</accession>
<dbReference type="PANTHER" id="PTHR14239">
    <property type="entry name" value="DUDULIN-RELATED"/>
    <property type="match status" value="1"/>
</dbReference>
<dbReference type="InterPro" id="IPR051267">
    <property type="entry name" value="STEAP_metalloreductase"/>
</dbReference>
<gene>
    <name evidence="3" type="ORF">B1B_13317</name>
</gene>
<dbReference type="GO" id="GO:0016491">
    <property type="term" value="F:oxidoreductase activity"/>
    <property type="evidence" value="ECO:0007669"/>
    <property type="project" value="UniProtKB-KW"/>
</dbReference>
<dbReference type="InterPro" id="IPR028939">
    <property type="entry name" value="P5C_Rdtase_cat_N"/>
</dbReference>
<dbReference type="EC" id="1.-.-.-" evidence="3"/>
<keyword evidence="1 3" id="KW-0560">Oxidoreductase</keyword>
<dbReference type="Gene3D" id="3.40.50.720">
    <property type="entry name" value="NAD(P)-binding Rossmann-like Domain"/>
    <property type="match status" value="1"/>
</dbReference>
<dbReference type="SUPFAM" id="SSF51735">
    <property type="entry name" value="NAD(P)-binding Rossmann-fold domains"/>
    <property type="match status" value="1"/>
</dbReference>
<evidence type="ECO:0000313" key="3">
    <source>
        <dbReference type="EMBL" id="EQD44891.1"/>
    </source>
</evidence>
<evidence type="ECO:0000256" key="1">
    <source>
        <dbReference type="ARBA" id="ARBA00023002"/>
    </source>
</evidence>
<comment type="caution">
    <text evidence="3">The sequence shown here is derived from an EMBL/GenBank/DDBJ whole genome shotgun (WGS) entry which is preliminary data.</text>
</comment>
<protein>
    <submittedName>
        <fullName evidence="3">NADP oxidoreductase coenzyme F420-dependent</fullName>
        <ecNumber evidence="3">1.-.-.-</ecNumber>
    </submittedName>
</protein>
<sequence length="148" mass="15258">MQIGIIGSGDVARSLGSGFVTTGHRVRLGSRHPDAEALRAWTARVGAAGSTGTFSEAADFGELLVLATHGVNNAEAIALTGPGRFDGKVLIDATNPLVFDAAGRPSLAVGGSDSAGERVQRLLPTARVVKAFNIVGHAHMFRPQFRGG</sequence>
<dbReference type="AlphaFoldDB" id="T0ZAA8"/>